<protein>
    <submittedName>
        <fullName evidence="5">ABC transporter ATP-binding protein</fullName>
    </submittedName>
</protein>
<keyword evidence="1" id="KW-0813">Transport</keyword>
<dbReference type="Proteomes" id="UP000326687">
    <property type="component" value="Unassembled WGS sequence"/>
</dbReference>
<gene>
    <name evidence="5" type="ORF">F2Z80_23915</name>
</gene>
<accession>A0A5N3S2E1</accession>
<dbReference type="SMART" id="SM00382">
    <property type="entry name" value="AAA"/>
    <property type="match status" value="2"/>
</dbReference>
<dbReference type="InterPro" id="IPR027417">
    <property type="entry name" value="P-loop_NTPase"/>
</dbReference>
<feature type="domain" description="ABC transporter" evidence="4">
    <location>
        <begin position="265"/>
        <end position="508"/>
    </location>
</feature>
<feature type="domain" description="ABC transporter" evidence="4">
    <location>
        <begin position="2"/>
        <end position="248"/>
    </location>
</feature>
<dbReference type="GO" id="GO:0016887">
    <property type="term" value="F:ATP hydrolysis activity"/>
    <property type="evidence" value="ECO:0007669"/>
    <property type="project" value="InterPro"/>
</dbReference>
<reference evidence="5 6" key="1">
    <citation type="submission" date="2019-09" db="EMBL/GenBank/DDBJ databases">
        <title>Vibrio Fortis S7-72.</title>
        <authorList>
            <person name="Das S.K."/>
        </authorList>
    </citation>
    <scope>NUCLEOTIDE SEQUENCE [LARGE SCALE GENOMIC DNA]</scope>
    <source>
        <strain evidence="5 6">S7-72</strain>
    </source>
</reference>
<dbReference type="EMBL" id="VXDD01000005">
    <property type="protein sequence ID" value="KAB0300153.1"/>
    <property type="molecule type" value="Genomic_DNA"/>
</dbReference>
<dbReference type="PANTHER" id="PTHR43776">
    <property type="entry name" value="TRANSPORT ATP-BINDING PROTEIN"/>
    <property type="match status" value="1"/>
</dbReference>
<dbReference type="PROSITE" id="PS50893">
    <property type="entry name" value="ABC_TRANSPORTER_2"/>
    <property type="match status" value="2"/>
</dbReference>
<keyword evidence="3 5" id="KW-0067">ATP-binding</keyword>
<dbReference type="PANTHER" id="PTHR43776:SF8">
    <property type="entry name" value="ABC TRANSPORTER, ATP-BINDING PROTEIN"/>
    <property type="match status" value="1"/>
</dbReference>
<name>A0A5N3S2E1_9VIBR</name>
<proteinExistence type="predicted"/>
<dbReference type="GO" id="GO:0055085">
    <property type="term" value="P:transmembrane transport"/>
    <property type="evidence" value="ECO:0007669"/>
    <property type="project" value="UniProtKB-ARBA"/>
</dbReference>
<dbReference type="InterPro" id="IPR050319">
    <property type="entry name" value="ABC_transp_ATP-bind"/>
</dbReference>
<dbReference type="RefSeq" id="WP_150897562.1">
    <property type="nucleotide sequence ID" value="NZ_VXDD01000005.1"/>
</dbReference>
<evidence type="ECO:0000256" key="1">
    <source>
        <dbReference type="ARBA" id="ARBA00022448"/>
    </source>
</evidence>
<comment type="caution">
    <text evidence="5">The sequence shown here is derived from an EMBL/GenBank/DDBJ whole genome shotgun (WGS) entry which is preliminary data.</text>
</comment>
<dbReference type="CDD" id="cd03257">
    <property type="entry name" value="ABC_NikE_OppD_transporters"/>
    <property type="match status" value="2"/>
</dbReference>
<dbReference type="Pfam" id="PF00005">
    <property type="entry name" value="ABC_tran"/>
    <property type="match status" value="2"/>
</dbReference>
<dbReference type="Gene3D" id="3.40.50.300">
    <property type="entry name" value="P-loop containing nucleotide triphosphate hydrolases"/>
    <property type="match status" value="2"/>
</dbReference>
<dbReference type="InterPro" id="IPR003593">
    <property type="entry name" value="AAA+_ATPase"/>
</dbReference>
<organism evidence="5 6">
    <name type="scientific">Vibrio fortis</name>
    <dbReference type="NCBI Taxonomy" id="212667"/>
    <lineage>
        <taxon>Bacteria</taxon>
        <taxon>Pseudomonadati</taxon>
        <taxon>Pseudomonadota</taxon>
        <taxon>Gammaproteobacteria</taxon>
        <taxon>Vibrionales</taxon>
        <taxon>Vibrionaceae</taxon>
        <taxon>Vibrio</taxon>
    </lineage>
</organism>
<dbReference type="InterPro" id="IPR017871">
    <property type="entry name" value="ABC_transporter-like_CS"/>
</dbReference>
<evidence type="ECO:0000256" key="3">
    <source>
        <dbReference type="ARBA" id="ARBA00022840"/>
    </source>
</evidence>
<evidence type="ECO:0000313" key="5">
    <source>
        <dbReference type="EMBL" id="KAB0300153.1"/>
    </source>
</evidence>
<keyword evidence="2" id="KW-0547">Nucleotide-binding</keyword>
<evidence type="ECO:0000259" key="4">
    <source>
        <dbReference type="PROSITE" id="PS50893"/>
    </source>
</evidence>
<evidence type="ECO:0000313" key="6">
    <source>
        <dbReference type="Proteomes" id="UP000326687"/>
    </source>
</evidence>
<evidence type="ECO:0000256" key="2">
    <source>
        <dbReference type="ARBA" id="ARBA00022741"/>
    </source>
</evidence>
<sequence length="518" mass="57967">MLNVKNVRLLVDKSLLLSNVSFDVQAGETLAIVGESGAGKTLLSKLLLGIEPQGSLVEGEVMVDGKNTRLFSEKDWLNIRGKEIGFVSQEPLSALNPVKSVYWHLKRAVLIHSATQFQTSKTIEKSIVSLLEQVGLPASLSSRYPHQLSGGQRQRLLIAIAIANKPKLLVADEPSTALDPSVRDQILSLIRRIQQRTRMAIVLISHDLNMVERFADTVAVLKEGAIVEKQPARKLFSSPTHDYTRSLMRPIEFTKPLPAGSEPLLRVDHLNTEIKATWWWQSPHSLLRDVSFSLNRGESIGVIGKSGSGKSTLAKSLLRIISSRGTVDFDGVEWLKAGRRDLRAFRHKMQFVFQDTSSSLNPRMTIEQTLEEGCIAQQKTIGLASRIEKVMREVDLPIAFLKRYPHQLSGGQRQRVMIARALILQPKLLILDEPTTALDQKNRRRMIHLLKSIQDKHQVSFILITHDLTLIEALCHRVLTLSSGEQIGYESSDAWLTTQQNEFISLEGNENESIRATA</sequence>
<dbReference type="InterPro" id="IPR003439">
    <property type="entry name" value="ABC_transporter-like_ATP-bd"/>
</dbReference>
<dbReference type="AlphaFoldDB" id="A0A5N3S2E1"/>
<dbReference type="PROSITE" id="PS00211">
    <property type="entry name" value="ABC_TRANSPORTER_1"/>
    <property type="match status" value="2"/>
</dbReference>
<dbReference type="GO" id="GO:0005524">
    <property type="term" value="F:ATP binding"/>
    <property type="evidence" value="ECO:0007669"/>
    <property type="project" value="UniProtKB-KW"/>
</dbReference>
<dbReference type="SUPFAM" id="SSF52540">
    <property type="entry name" value="P-loop containing nucleoside triphosphate hydrolases"/>
    <property type="match status" value="2"/>
</dbReference>